<gene>
    <name evidence="2" type="ORF">UY61_C0085G0001</name>
</gene>
<dbReference type="AlphaFoldDB" id="A0A0G1WI95"/>
<evidence type="ECO:0000256" key="1">
    <source>
        <dbReference type="ARBA" id="ARBA00006479"/>
    </source>
</evidence>
<dbReference type="PANTHER" id="PTHR18964:SF149">
    <property type="entry name" value="BIFUNCTIONAL UDP-N-ACETYLGLUCOSAMINE 2-EPIMERASE_N-ACETYLMANNOSAMINE KINASE"/>
    <property type="match status" value="1"/>
</dbReference>
<accession>A0A0G1WI95</accession>
<dbReference type="Pfam" id="PF00480">
    <property type="entry name" value="ROK"/>
    <property type="match status" value="1"/>
</dbReference>
<feature type="non-terminal residue" evidence="2">
    <location>
        <position position="1"/>
    </location>
</feature>
<proteinExistence type="inferred from homology"/>
<evidence type="ECO:0000313" key="2">
    <source>
        <dbReference type="EMBL" id="KKW18330.1"/>
    </source>
</evidence>
<dbReference type="InterPro" id="IPR000600">
    <property type="entry name" value="ROK"/>
</dbReference>
<dbReference type="Proteomes" id="UP000034201">
    <property type="component" value="Unassembled WGS sequence"/>
</dbReference>
<dbReference type="PANTHER" id="PTHR18964">
    <property type="entry name" value="ROK (REPRESSOR, ORF, KINASE) FAMILY"/>
    <property type="match status" value="1"/>
</dbReference>
<comment type="caution">
    <text evidence="2">The sequence shown here is derived from an EMBL/GenBank/DDBJ whole genome shotgun (WGS) entry which is preliminary data.</text>
</comment>
<dbReference type="InterPro" id="IPR043129">
    <property type="entry name" value="ATPase_NBD"/>
</dbReference>
<dbReference type="SUPFAM" id="SSF53067">
    <property type="entry name" value="Actin-like ATPase domain"/>
    <property type="match status" value="1"/>
</dbReference>
<reference evidence="2 3" key="1">
    <citation type="journal article" date="2015" name="Nature">
        <title>rRNA introns, odd ribosomes, and small enigmatic genomes across a large radiation of phyla.</title>
        <authorList>
            <person name="Brown C.T."/>
            <person name="Hug L.A."/>
            <person name="Thomas B.C."/>
            <person name="Sharon I."/>
            <person name="Castelle C.J."/>
            <person name="Singh A."/>
            <person name="Wilkins M.J."/>
            <person name="Williams K.H."/>
            <person name="Banfield J.F."/>
        </authorList>
    </citation>
    <scope>NUCLEOTIDE SEQUENCE [LARGE SCALE GENOMIC DNA]</scope>
</reference>
<organism evidence="2 3">
    <name type="scientific">Candidatus Adlerbacteria bacterium GW2011_GWC1_50_9</name>
    <dbReference type="NCBI Taxonomy" id="1618608"/>
    <lineage>
        <taxon>Bacteria</taxon>
        <taxon>Candidatus Adleribacteriota</taxon>
    </lineage>
</organism>
<comment type="similarity">
    <text evidence="1">Belongs to the ROK (NagC/XylR) family.</text>
</comment>
<sequence>GLTLPTFSFMYILFDIGGTKMRIAASLDGATFSAPVIISTPPRYDAGMAMLKKSVSDFAGEHKIRAIAGGLPGVFDREKTKILRSPNLPLWEAKPIAEEFMSEFRVPVILENDSALGGLGEALHGAGIGRKIVAYIAIGTGIGGARIVEGRIDERSHGFEPGHQIIDCGSGRDLESMISGRALEKQYKKLPSEIADPAVWNEVARVLSCGLANTIVHWSPDVVVLGGAISQFISLEHLERDVPKFVKVFPVLPPLRKGVLGDNAGIYGALQLLKSSDLM</sequence>
<dbReference type="EMBL" id="LCQQ01000085">
    <property type="protein sequence ID" value="KKW18330.1"/>
    <property type="molecule type" value="Genomic_DNA"/>
</dbReference>
<evidence type="ECO:0008006" key="4">
    <source>
        <dbReference type="Google" id="ProtNLM"/>
    </source>
</evidence>
<name>A0A0G1WI95_9BACT</name>
<dbReference type="CDD" id="cd23763">
    <property type="entry name" value="ASKHA_ATPase_ROK"/>
    <property type="match status" value="1"/>
</dbReference>
<protein>
    <recommendedName>
        <fullName evidence="4">ROK family protein</fullName>
    </recommendedName>
</protein>
<dbReference type="Gene3D" id="3.30.420.40">
    <property type="match status" value="2"/>
</dbReference>
<evidence type="ECO:0000313" key="3">
    <source>
        <dbReference type="Proteomes" id="UP000034201"/>
    </source>
</evidence>